<feature type="coiled-coil region" evidence="3">
    <location>
        <begin position="63"/>
        <end position="118"/>
    </location>
</feature>
<dbReference type="GO" id="GO:0009903">
    <property type="term" value="P:chloroplast avoidance movement"/>
    <property type="evidence" value="ECO:0007669"/>
    <property type="project" value="TreeGrafter"/>
</dbReference>
<name>A0A8T0V2T1_PANVG</name>
<keyword evidence="2 3" id="KW-0175">Coiled coil</keyword>
<reference evidence="5" key="1">
    <citation type="submission" date="2020-05" db="EMBL/GenBank/DDBJ databases">
        <title>WGS assembly of Panicum virgatum.</title>
        <authorList>
            <person name="Lovell J.T."/>
            <person name="Jenkins J."/>
            <person name="Shu S."/>
            <person name="Juenger T.E."/>
            <person name="Schmutz J."/>
        </authorList>
    </citation>
    <scope>NUCLEOTIDE SEQUENCE</scope>
    <source>
        <strain evidence="5">AP13</strain>
    </source>
</reference>
<dbReference type="PANTHER" id="PTHR32054:SF3">
    <property type="entry name" value="HEAVY CHAIN, PUTATIVE, EXPRESSED-RELATED"/>
    <property type="match status" value="1"/>
</dbReference>
<dbReference type="GO" id="GO:0009904">
    <property type="term" value="P:chloroplast accumulation movement"/>
    <property type="evidence" value="ECO:0007669"/>
    <property type="project" value="TreeGrafter"/>
</dbReference>
<feature type="coiled-coil region" evidence="3">
    <location>
        <begin position="384"/>
        <end position="439"/>
    </location>
</feature>
<protein>
    <recommendedName>
        <fullName evidence="7">WEB family protein</fullName>
    </recommendedName>
</protein>
<feature type="region of interest" description="Disordered" evidence="4">
    <location>
        <begin position="190"/>
        <end position="212"/>
    </location>
</feature>
<dbReference type="PANTHER" id="PTHR32054">
    <property type="entry name" value="HEAVY CHAIN, PUTATIVE, EXPRESSED-RELATED-RELATED"/>
    <property type="match status" value="1"/>
</dbReference>
<sequence>MKANMGTKARPPPADADKGEIGEIDTRAPFESVKAAVSLFGEVRFSSDKSAARKPKAPQAERVLAKETELHLAQKELNKYKEQLNNAETTRVQALSELEKAKKTVEELTTKLDAINKSKELAIQATADAKTRTKQLEGGSSNEGLGTDGPLKQELESAREQYAVALADLDAAKQELRKLKKDFETSLDMRLSAAQQEEESLHTTEANKEKANQLRSEIAEIQESLMHVKAATQQAHEEEAQIRTEKDVARTTYKQALEETQKKLSSLRNDFDPAAYESLKEKLDQTNSEIASMQKKIEDARARDLESVAIVSTELDDAKEMLQKVAEEESSLRGLVESLKVELEAVKQEHNQLKEKDTETESIVGDLHVKLQKCKSELEAAVEAEMMQKSAAELRDEAEKARVELAEAEQRLQLALKEAEEAKAAEARALDQIKELSDRASAARASTSESAANITISKDEFDSLSRKVEESEKLSEMKVAAAMAQVEAVRASENEAIKKLEAARKEMEDMELATEEALKRAEMAEAAKKAVEGELKRWREKEQKKTAEMQPSTGAQEVAGASPPVPQGSAGKATEKNEGHQRNTRTLLRKSFMLPNITSMFHKKKSHAGSSSPSYLPGEKSV</sequence>
<dbReference type="Pfam" id="PF05701">
    <property type="entry name" value="WEMBL"/>
    <property type="match status" value="1"/>
</dbReference>
<evidence type="ECO:0000256" key="3">
    <source>
        <dbReference type="SAM" id="Coils"/>
    </source>
</evidence>
<dbReference type="AlphaFoldDB" id="A0A8T0V2T1"/>
<feature type="region of interest" description="Disordered" evidence="4">
    <location>
        <begin position="1"/>
        <end position="21"/>
    </location>
</feature>
<evidence type="ECO:0000256" key="1">
    <source>
        <dbReference type="ARBA" id="ARBA00005485"/>
    </source>
</evidence>
<evidence type="ECO:0000256" key="4">
    <source>
        <dbReference type="SAM" id="MobiDB-lite"/>
    </source>
</evidence>
<keyword evidence="6" id="KW-1185">Reference proteome</keyword>
<feature type="compositionally biased region" description="Basic and acidic residues" evidence="4">
    <location>
        <begin position="532"/>
        <end position="547"/>
    </location>
</feature>
<evidence type="ECO:0000256" key="2">
    <source>
        <dbReference type="ARBA" id="ARBA00023054"/>
    </source>
</evidence>
<feature type="region of interest" description="Disordered" evidence="4">
    <location>
        <begin position="128"/>
        <end position="154"/>
    </location>
</feature>
<evidence type="ECO:0000313" key="6">
    <source>
        <dbReference type="Proteomes" id="UP000823388"/>
    </source>
</evidence>
<evidence type="ECO:0008006" key="7">
    <source>
        <dbReference type="Google" id="ProtNLM"/>
    </source>
</evidence>
<feature type="compositionally biased region" description="Basic and acidic residues" evidence="4">
    <location>
        <begin position="199"/>
        <end position="212"/>
    </location>
</feature>
<dbReference type="Proteomes" id="UP000823388">
    <property type="component" value="Chromosome 3K"/>
</dbReference>
<comment type="caution">
    <text evidence="5">The sequence shown here is derived from an EMBL/GenBank/DDBJ whole genome shotgun (WGS) entry which is preliminary data.</text>
</comment>
<evidence type="ECO:0000313" key="5">
    <source>
        <dbReference type="EMBL" id="KAG2628718.1"/>
    </source>
</evidence>
<comment type="similarity">
    <text evidence="1">Belongs to the WEB family.</text>
</comment>
<feature type="region of interest" description="Disordered" evidence="4">
    <location>
        <begin position="532"/>
        <end position="622"/>
    </location>
</feature>
<proteinExistence type="inferred from homology"/>
<dbReference type="EMBL" id="CM029041">
    <property type="protein sequence ID" value="KAG2628718.1"/>
    <property type="molecule type" value="Genomic_DNA"/>
</dbReference>
<organism evidence="5 6">
    <name type="scientific">Panicum virgatum</name>
    <name type="common">Blackwell switchgrass</name>
    <dbReference type="NCBI Taxonomy" id="38727"/>
    <lineage>
        <taxon>Eukaryota</taxon>
        <taxon>Viridiplantae</taxon>
        <taxon>Streptophyta</taxon>
        <taxon>Embryophyta</taxon>
        <taxon>Tracheophyta</taxon>
        <taxon>Spermatophyta</taxon>
        <taxon>Magnoliopsida</taxon>
        <taxon>Liliopsida</taxon>
        <taxon>Poales</taxon>
        <taxon>Poaceae</taxon>
        <taxon>PACMAD clade</taxon>
        <taxon>Panicoideae</taxon>
        <taxon>Panicodae</taxon>
        <taxon>Paniceae</taxon>
        <taxon>Panicinae</taxon>
        <taxon>Panicum</taxon>
        <taxon>Panicum sect. Hiantes</taxon>
    </lineage>
</organism>
<dbReference type="InterPro" id="IPR008545">
    <property type="entry name" value="Web"/>
</dbReference>
<gene>
    <name evidence="5" type="ORF">PVAP13_3KG383200</name>
</gene>
<accession>A0A8T0V2T1</accession>
<dbReference type="GO" id="GO:0005829">
    <property type="term" value="C:cytosol"/>
    <property type="evidence" value="ECO:0007669"/>
    <property type="project" value="TreeGrafter"/>
</dbReference>